<name>A0A3A8F654_9GAMM</name>
<dbReference type="InterPro" id="IPR001789">
    <property type="entry name" value="Sig_transdc_resp-reg_receiver"/>
</dbReference>
<dbReference type="PROSITE" id="PS00622">
    <property type="entry name" value="HTH_LUXR_1"/>
    <property type="match status" value="1"/>
</dbReference>
<dbReference type="Proteomes" id="UP000280405">
    <property type="component" value="Unassembled WGS sequence"/>
</dbReference>
<dbReference type="PRINTS" id="PR00038">
    <property type="entry name" value="HTHLUXR"/>
</dbReference>
<dbReference type="SUPFAM" id="SSF46894">
    <property type="entry name" value="C-terminal effector domain of the bipartite response regulators"/>
    <property type="match status" value="1"/>
</dbReference>
<dbReference type="SMART" id="SM00448">
    <property type="entry name" value="REC"/>
    <property type="match status" value="1"/>
</dbReference>
<evidence type="ECO:0000259" key="5">
    <source>
        <dbReference type="PROSITE" id="PS50043"/>
    </source>
</evidence>
<dbReference type="Pfam" id="PF00072">
    <property type="entry name" value="Response_reg"/>
    <property type="match status" value="1"/>
</dbReference>
<reference evidence="7 8" key="1">
    <citation type="submission" date="2018-09" db="EMBL/GenBank/DDBJ databases">
        <title>The draft genome of Acinetobacter spp. strains.</title>
        <authorList>
            <person name="Qin J."/>
            <person name="Feng Y."/>
            <person name="Zong Z."/>
        </authorList>
    </citation>
    <scope>NUCLEOTIDE SEQUENCE [LARGE SCALE GENOMIC DNA]</scope>
    <source>
        <strain evidence="7 8">WCHAc060115</strain>
    </source>
</reference>
<dbReference type="PROSITE" id="PS50110">
    <property type="entry name" value="RESPONSE_REGULATORY"/>
    <property type="match status" value="1"/>
</dbReference>
<dbReference type="CDD" id="cd06170">
    <property type="entry name" value="LuxR_C_like"/>
    <property type="match status" value="1"/>
</dbReference>
<keyword evidence="4" id="KW-0597">Phosphoprotein</keyword>
<accession>A0A3A8F654</accession>
<dbReference type="EMBL" id="RAXT01000016">
    <property type="protein sequence ID" value="RKG37834.1"/>
    <property type="molecule type" value="Genomic_DNA"/>
</dbReference>
<dbReference type="PANTHER" id="PTHR43214">
    <property type="entry name" value="TWO-COMPONENT RESPONSE REGULATOR"/>
    <property type="match status" value="1"/>
</dbReference>
<keyword evidence="2 7" id="KW-0238">DNA-binding</keyword>
<feature type="domain" description="Response regulatory" evidence="6">
    <location>
        <begin position="18"/>
        <end position="137"/>
    </location>
</feature>
<dbReference type="SUPFAM" id="SSF52172">
    <property type="entry name" value="CheY-like"/>
    <property type="match status" value="1"/>
</dbReference>
<organism evidence="7 8">
    <name type="scientific">Acinetobacter rongchengensis</name>
    <dbReference type="NCBI Taxonomy" id="2419601"/>
    <lineage>
        <taxon>Bacteria</taxon>
        <taxon>Pseudomonadati</taxon>
        <taxon>Pseudomonadota</taxon>
        <taxon>Gammaproteobacteria</taxon>
        <taxon>Moraxellales</taxon>
        <taxon>Moraxellaceae</taxon>
        <taxon>Acinetobacter</taxon>
    </lineage>
</organism>
<keyword evidence="3" id="KW-0804">Transcription</keyword>
<feature type="modified residue" description="4-aspartylphosphate" evidence="4">
    <location>
        <position position="70"/>
    </location>
</feature>
<evidence type="ECO:0000313" key="8">
    <source>
        <dbReference type="Proteomes" id="UP000280405"/>
    </source>
</evidence>
<dbReference type="Gene3D" id="1.10.10.10">
    <property type="entry name" value="Winged helix-like DNA-binding domain superfamily/Winged helix DNA-binding domain"/>
    <property type="match status" value="1"/>
</dbReference>
<evidence type="ECO:0000313" key="7">
    <source>
        <dbReference type="EMBL" id="RKG37834.1"/>
    </source>
</evidence>
<dbReference type="GO" id="GO:0003677">
    <property type="term" value="F:DNA binding"/>
    <property type="evidence" value="ECO:0007669"/>
    <property type="project" value="UniProtKB-KW"/>
</dbReference>
<keyword evidence="1" id="KW-0805">Transcription regulation</keyword>
<dbReference type="Pfam" id="PF00196">
    <property type="entry name" value="GerE"/>
    <property type="match status" value="1"/>
</dbReference>
<evidence type="ECO:0000256" key="3">
    <source>
        <dbReference type="ARBA" id="ARBA00023163"/>
    </source>
</evidence>
<gene>
    <name evidence="7" type="ORF">D7V20_09545</name>
</gene>
<dbReference type="PROSITE" id="PS50043">
    <property type="entry name" value="HTH_LUXR_2"/>
    <property type="match status" value="1"/>
</dbReference>
<evidence type="ECO:0000259" key="6">
    <source>
        <dbReference type="PROSITE" id="PS50110"/>
    </source>
</evidence>
<dbReference type="AlphaFoldDB" id="A0A3A8F654"/>
<dbReference type="InterPro" id="IPR036388">
    <property type="entry name" value="WH-like_DNA-bd_sf"/>
</dbReference>
<proteinExistence type="predicted"/>
<evidence type="ECO:0000256" key="4">
    <source>
        <dbReference type="PROSITE-ProRule" id="PRU00169"/>
    </source>
</evidence>
<dbReference type="GO" id="GO:0000160">
    <property type="term" value="P:phosphorelay signal transduction system"/>
    <property type="evidence" value="ECO:0007669"/>
    <property type="project" value="InterPro"/>
</dbReference>
<feature type="domain" description="HTH luxR-type" evidence="5">
    <location>
        <begin position="168"/>
        <end position="233"/>
    </location>
</feature>
<dbReference type="GO" id="GO:0006355">
    <property type="term" value="P:regulation of DNA-templated transcription"/>
    <property type="evidence" value="ECO:0007669"/>
    <property type="project" value="InterPro"/>
</dbReference>
<dbReference type="Gene3D" id="3.40.50.2300">
    <property type="match status" value="1"/>
</dbReference>
<dbReference type="OrthoDB" id="9796655at2"/>
<protein>
    <submittedName>
        <fullName evidence="7">DNA-binding response regulator</fullName>
    </submittedName>
</protein>
<dbReference type="InterPro" id="IPR011006">
    <property type="entry name" value="CheY-like_superfamily"/>
</dbReference>
<dbReference type="InterPro" id="IPR000792">
    <property type="entry name" value="Tscrpt_reg_LuxR_C"/>
</dbReference>
<dbReference type="InterPro" id="IPR039420">
    <property type="entry name" value="WalR-like"/>
</dbReference>
<evidence type="ECO:0000256" key="2">
    <source>
        <dbReference type="ARBA" id="ARBA00023125"/>
    </source>
</evidence>
<comment type="caution">
    <text evidence="7">The sequence shown here is derived from an EMBL/GenBank/DDBJ whole genome shotgun (WGS) entry which is preliminary data.</text>
</comment>
<evidence type="ECO:0000256" key="1">
    <source>
        <dbReference type="ARBA" id="ARBA00023015"/>
    </source>
</evidence>
<keyword evidence="8" id="KW-1185">Reference proteome</keyword>
<dbReference type="SMART" id="SM00421">
    <property type="entry name" value="HTH_LUXR"/>
    <property type="match status" value="1"/>
</dbReference>
<sequence length="236" mass="26583">MDEHFDNIFNIDCKLRLPVLVLEDDPVIQERMYKILVGFGYKDEDLNFTQTIKGAEEIYEKKHTELVLVDLGLPDGNGIDFISYMRERKNDNKTPIMVVSAWNSVDTILKALSAGASGYVLKERDDFELIFAIRSLLRGGVIIDPFVASQILKSMHHIDDDVKPSCSQHKMESNLSGRELEILILVAAGNSSREISETLSISKFTVDCHIKNIYHKLSVNSRTKAINAAKKIGLID</sequence>
<dbReference type="PANTHER" id="PTHR43214:SF41">
    <property type="entry name" value="NITRATE_NITRITE RESPONSE REGULATOR PROTEIN NARP"/>
    <property type="match status" value="1"/>
</dbReference>
<dbReference type="InterPro" id="IPR016032">
    <property type="entry name" value="Sig_transdc_resp-reg_C-effctor"/>
</dbReference>